<evidence type="ECO:0000313" key="3">
    <source>
        <dbReference type="EMBL" id="MCL6272207.1"/>
    </source>
</evidence>
<proteinExistence type="predicted"/>
<dbReference type="Gene3D" id="3.40.50.2000">
    <property type="entry name" value="Glycogen Phosphorylase B"/>
    <property type="match status" value="2"/>
</dbReference>
<dbReference type="PANTHER" id="PTHR12526">
    <property type="entry name" value="GLYCOSYLTRANSFERASE"/>
    <property type="match status" value="1"/>
</dbReference>
<evidence type="ECO:0000259" key="1">
    <source>
        <dbReference type="Pfam" id="PF00534"/>
    </source>
</evidence>
<protein>
    <submittedName>
        <fullName evidence="3">Glycosyltransferase family 4 protein</fullName>
    </submittedName>
</protein>
<evidence type="ECO:0000313" key="4">
    <source>
        <dbReference type="Proteomes" id="UP001203338"/>
    </source>
</evidence>
<gene>
    <name evidence="3" type="ORF">M3P05_19995</name>
</gene>
<dbReference type="InterPro" id="IPR001296">
    <property type="entry name" value="Glyco_trans_1"/>
</dbReference>
<dbReference type="EMBL" id="JAMFLX010000057">
    <property type="protein sequence ID" value="MCL6272207.1"/>
    <property type="molecule type" value="Genomic_DNA"/>
</dbReference>
<feature type="domain" description="Glycosyltransferase subfamily 4-like N-terminal" evidence="2">
    <location>
        <begin position="27"/>
        <end position="175"/>
    </location>
</feature>
<dbReference type="SUPFAM" id="SSF53756">
    <property type="entry name" value="UDP-Glycosyltransferase/glycogen phosphorylase"/>
    <property type="match status" value="1"/>
</dbReference>
<reference evidence="3 4" key="1">
    <citation type="submission" date="2022-05" db="EMBL/GenBank/DDBJ databases">
        <authorList>
            <person name="Park J.-S."/>
        </authorList>
    </citation>
    <scope>NUCLEOTIDE SEQUENCE [LARGE SCALE GENOMIC DNA]</scope>
    <source>
        <strain evidence="3 4">2012CJ34-2</strain>
    </source>
</reference>
<accession>A0ABT0PLF8</accession>
<organism evidence="3 4">
    <name type="scientific">Parendozoicomonas callyspongiae</name>
    <dbReference type="NCBI Taxonomy" id="2942213"/>
    <lineage>
        <taxon>Bacteria</taxon>
        <taxon>Pseudomonadati</taxon>
        <taxon>Pseudomonadota</taxon>
        <taxon>Gammaproteobacteria</taxon>
        <taxon>Oceanospirillales</taxon>
        <taxon>Endozoicomonadaceae</taxon>
        <taxon>Parendozoicomonas</taxon>
    </lineage>
</organism>
<name>A0ABT0PLF8_9GAMM</name>
<dbReference type="CDD" id="cd03801">
    <property type="entry name" value="GT4_PimA-like"/>
    <property type="match status" value="1"/>
</dbReference>
<dbReference type="Pfam" id="PF00534">
    <property type="entry name" value="Glycos_transf_1"/>
    <property type="match status" value="1"/>
</dbReference>
<dbReference type="Proteomes" id="UP001203338">
    <property type="component" value="Unassembled WGS sequence"/>
</dbReference>
<dbReference type="RefSeq" id="WP_249701895.1">
    <property type="nucleotide sequence ID" value="NZ_JAMFLX010000057.1"/>
</dbReference>
<dbReference type="InterPro" id="IPR028098">
    <property type="entry name" value="Glyco_trans_4-like_N"/>
</dbReference>
<evidence type="ECO:0000259" key="2">
    <source>
        <dbReference type="Pfam" id="PF13439"/>
    </source>
</evidence>
<feature type="domain" description="Glycosyl transferase family 1" evidence="1">
    <location>
        <begin position="184"/>
        <end position="347"/>
    </location>
</feature>
<keyword evidence="4" id="KW-1185">Reference proteome</keyword>
<sequence>MEKRIKVLQLQPKYYIRENDLHEEILKGLSPEKFEVTSAYMREVPGEGGLISISEHVKYFDLSKKEMKGLRVKAKRELYEFCDEQQFDAVITHRFKACDLMMSLNKKLKIPRCISVVHGFGDYDRLYRRLALKARIDDAWRFVAVSAPVEQYLLNTGMGLSAANVSTINNAIDISKITSGFRNREELRAEYGFDNDCFVIGTIGRMVTVKGHGYLLEAFVRLLEDNPKVRLVIFGDGDKREDAVNYIRTAGIEQQVILAGHIESAYQYIPMFDVFVLPSLSEGLPLSIMEAMAAKVPVVASGVGGVEALLGGLGEVVKPKNVAELYDKLKFVMQSSQRKEIGEALRERLEKEYSIEAYRAAYRNLILS</sequence>
<comment type="caution">
    <text evidence="3">The sequence shown here is derived from an EMBL/GenBank/DDBJ whole genome shotgun (WGS) entry which is preliminary data.</text>
</comment>
<dbReference type="Pfam" id="PF13439">
    <property type="entry name" value="Glyco_transf_4"/>
    <property type="match status" value="1"/>
</dbReference>